<feature type="compositionally biased region" description="Acidic residues" evidence="2">
    <location>
        <begin position="164"/>
        <end position="174"/>
    </location>
</feature>
<feature type="compositionally biased region" description="Polar residues" evidence="2">
    <location>
        <begin position="550"/>
        <end position="562"/>
    </location>
</feature>
<feature type="compositionally biased region" description="Basic and acidic residues" evidence="2">
    <location>
        <begin position="621"/>
        <end position="639"/>
    </location>
</feature>
<feature type="coiled-coil region" evidence="1">
    <location>
        <begin position="831"/>
        <end position="858"/>
    </location>
</feature>
<name>A0A7S3DWX8_9STRA</name>
<feature type="region of interest" description="Disordered" evidence="2">
    <location>
        <begin position="621"/>
        <end position="641"/>
    </location>
</feature>
<dbReference type="AlphaFoldDB" id="A0A7S3DWX8"/>
<feature type="region of interest" description="Disordered" evidence="2">
    <location>
        <begin position="550"/>
        <end position="586"/>
    </location>
</feature>
<evidence type="ECO:0000256" key="2">
    <source>
        <dbReference type="SAM" id="MobiDB-lite"/>
    </source>
</evidence>
<feature type="region of interest" description="Disordered" evidence="2">
    <location>
        <begin position="224"/>
        <end position="326"/>
    </location>
</feature>
<feature type="domain" description="Syntaxin N-terminal" evidence="3">
    <location>
        <begin position="351"/>
        <end position="476"/>
    </location>
</feature>
<evidence type="ECO:0000313" key="4">
    <source>
        <dbReference type="EMBL" id="CAD9988178.1"/>
    </source>
</evidence>
<keyword evidence="1" id="KW-0175">Coiled coil</keyword>
<proteinExistence type="predicted"/>
<dbReference type="Pfam" id="PF00804">
    <property type="entry name" value="Syntaxin"/>
    <property type="match status" value="1"/>
</dbReference>
<dbReference type="Gene3D" id="1.20.58.70">
    <property type="match status" value="3"/>
</dbReference>
<dbReference type="InterPro" id="IPR010989">
    <property type="entry name" value="SNARE"/>
</dbReference>
<feature type="compositionally biased region" description="Acidic residues" evidence="2">
    <location>
        <begin position="41"/>
        <end position="66"/>
    </location>
</feature>
<protein>
    <recommendedName>
        <fullName evidence="3">Syntaxin N-terminal domain-containing protein</fullName>
    </recommendedName>
</protein>
<dbReference type="InterPro" id="IPR006011">
    <property type="entry name" value="Syntaxin_N"/>
</dbReference>
<feature type="compositionally biased region" description="Acidic residues" evidence="2">
    <location>
        <begin position="82"/>
        <end position="105"/>
    </location>
</feature>
<evidence type="ECO:0000259" key="3">
    <source>
        <dbReference type="SMART" id="SM00503"/>
    </source>
</evidence>
<dbReference type="GO" id="GO:0016192">
    <property type="term" value="P:vesicle-mediated transport"/>
    <property type="evidence" value="ECO:0007669"/>
    <property type="project" value="InterPro"/>
</dbReference>
<organism evidence="4">
    <name type="scientific">Entomoneis paludosa</name>
    <dbReference type="NCBI Taxonomy" id="265537"/>
    <lineage>
        <taxon>Eukaryota</taxon>
        <taxon>Sar</taxon>
        <taxon>Stramenopiles</taxon>
        <taxon>Ochrophyta</taxon>
        <taxon>Bacillariophyta</taxon>
        <taxon>Bacillariophyceae</taxon>
        <taxon>Bacillariophycidae</taxon>
        <taxon>Entomoneidaceae</taxon>
        <taxon>Entomoneis</taxon>
    </lineage>
</organism>
<evidence type="ECO:0000256" key="1">
    <source>
        <dbReference type="SAM" id="Coils"/>
    </source>
</evidence>
<feature type="compositionally biased region" description="Acidic residues" evidence="2">
    <location>
        <begin position="7"/>
        <end position="27"/>
    </location>
</feature>
<dbReference type="SMART" id="SM00503">
    <property type="entry name" value="SynN"/>
    <property type="match status" value="2"/>
</dbReference>
<feature type="coiled-coil region" evidence="1">
    <location>
        <begin position="408"/>
        <end position="442"/>
    </location>
</feature>
<feature type="compositionally biased region" description="Basic and acidic residues" evidence="2">
    <location>
        <begin position="28"/>
        <end position="40"/>
    </location>
</feature>
<feature type="compositionally biased region" description="Basic and acidic residues" evidence="2">
    <location>
        <begin position="563"/>
        <end position="583"/>
    </location>
</feature>
<sequence>MVAANAEEQEAQEAPESEPDAGEDDDHGDQGHAEDDNSPKDEEENGENGAAGDDENNDDNGNEDTGDDHQDENNDDKQEDKNDAEEEEEEEEESNNEEEEEEEATPAEASATPAAAEIETPPPASVSRFRQQFEKADSKPLMPDSSIPARKPSILVKPAAVAVAEEEETVDEPNEENKADESNSPEPEEDAKNHSENGEASKSNGAVVAGAAAVGAGAGAVGAALVASRNEDEKEEEDDSPPENEEEEEASPEADEEAETPATDEATEEPVVEEEGADAAEASETPAEEAESEAPVEEDPKESETPMERESSPVEEENGNGDVPVGAAVTGAVVGAAAVGAAVAVASTPDEPEHDMEPFLKEIESVEKDIGVVKEATAAITSLNETALHVTKEEKDLTLLEEQLSPLVDQTNQQAERTKASLAQLKQENKELEEANSVNEADMLKRKNLVNKQSRVFIDEVKAYQAAQEMFKTDMVEKKKEIAAAAGREEQEREKEEFERKIKSVKDDIDAIEASTASIRDLNEKAGMRETSETEEVELSRRVAALVDQTNGRAAQTKSSLTRLKDDVQKLEEKNRENGDTEKPSSLLDIVKRKNAVNLHSRWFLTAMKWNQDAQQKFKSRIEERQAEREKEAEKERGNQEFQGQLVALKKEIDSIESSTKKIREIKETAASPETTETQEAELSQQVTIIVDQANSTASSTEASLAQLGEDVEKLVDDENGLSQLDISKRMNAVTLHSRWLLTAVKWNKDAQQKFESQIEEKRAERQKENGANAFQVQMVSLKKDIDAIETSTKKIREMTKGVALPETTKEEEDNLAEEVAKIVDQTNSRSSEIESSLAQLLQDVEKLEQEHTGESEKGLSLLDLSKRKNGVNLHSRWLLTAMKWNKDAQEKFKAQLDEKQEEREDTLAELPAKEEENFLFPQIPVPARSSNAFSPVTWWMVDFSCYDDDDDTPMQGATPLVMRCIRTHQWPASHWRRVLKAYRQFLDLKKEKEDWHGGKNGFAVIPCGDVDKMWKEHIIDMDNYYLDCMLLVGHVVRRTAPVIDTNDAEAVSEIAERRYATNEALRRKFGDRFDEELWTSSDTDALPPPKPPQSFRIPKLASSLSLKPN</sequence>
<feature type="compositionally biased region" description="Acidic residues" evidence="2">
    <location>
        <begin position="233"/>
        <end position="259"/>
    </location>
</feature>
<feature type="compositionally biased region" description="Low complexity" evidence="2">
    <location>
        <begin position="106"/>
        <end position="119"/>
    </location>
</feature>
<reference evidence="4" key="1">
    <citation type="submission" date="2021-01" db="EMBL/GenBank/DDBJ databases">
        <authorList>
            <person name="Corre E."/>
            <person name="Pelletier E."/>
            <person name="Niang G."/>
            <person name="Scheremetjew M."/>
            <person name="Finn R."/>
            <person name="Kale V."/>
            <person name="Holt S."/>
            <person name="Cochrane G."/>
            <person name="Meng A."/>
            <person name="Brown T."/>
            <person name="Cohen L."/>
        </authorList>
    </citation>
    <scope>NUCLEOTIDE SEQUENCE</scope>
    <source>
        <strain evidence="4">CCMP125</strain>
    </source>
</reference>
<dbReference type="GO" id="GO:0016020">
    <property type="term" value="C:membrane"/>
    <property type="evidence" value="ECO:0007669"/>
    <property type="project" value="InterPro"/>
</dbReference>
<feature type="compositionally biased region" description="Acidic residues" evidence="2">
    <location>
        <begin position="286"/>
        <end position="301"/>
    </location>
</feature>
<dbReference type="SUPFAM" id="SSF47661">
    <property type="entry name" value="t-snare proteins"/>
    <property type="match status" value="2"/>
</dbReference>
<accession>A0A7S3DWX8</accession>
<feature type="domain" description="Syntaxin N-terminal" evidence="3">
    <location>
        <begin position="490"/>
        <end position="623"/>
    </location>
</feature>
<feature type="coiled-coil region" evidence="1">
    <location>
        <begin position="886"/>
        <end position="917"/>
    </location>
</feature>
<feature type="compositionally biased region" description="Basic and acidic residues" evidence="2">
    <location>
        <begin position="67"/>
        <end position="81"/>
    </location>
</feature>
<dbReference type="EMBL" id="HBHT01035217">
    <property type="protein sequence ID" value="CAD9988178.1"/>
    <property type="molecule type" value="Transcribed_RNA"/>
</dbReference>
<feature type="region of interest" description="Disordered" evidence="2">
    <location>
        <begin position="1"/>
        <end position="204"/>
    </location>
</feature>
<feature type="compositionally biased region" description="Basic and acidic residues" evidence="2">
    <location>
        <begin position="190"/>
        <end position="199"/>
    </location>
</feature>
<feature type="compositionally biased region" description="Basic and acidic residues" evidence="2">
    <location>
        <begin position="302"/>
        <end position="312"/>
    </location>
</feature>
<gene>
    <name evidence="4" type="ORF">APAL1065_LOCUS23681</name>
</gene>
<feature type="region of interest" description="Disordered" evidence="2">
    <location>
        <begin position="1080"/>
        <end position="1110"/>
    </location>
</feature>
<feature type="coiled-coil region" evidence="1">
    <location>
        <begin position="488"/>
        <end position="515"/>
    </location>
</feature>
<feature type="compositionally biased region" description="Acidic residues" evidence="2">
    <location>
        <begin position="265"/>
        <end position="278"/>
    </location>
</feature>